<evidence type="ECO:0000313" key="8">
    <source>
        <dbReference type="Proteomes" id="UP000249723"/>
    </source>
</evidence>
<evidence type="ECO:0000313" key="7">
    <source>
        <dbReference type="EMBL" id="SCZ90280.1"/>
    </source>
</evidence>
<keyword evidence="3" id="KW-0032">Aminotransferase</keyword>
<dbReference type="Pfam" id="PF00155">
    <property type="entry name" value="Aminotran_1_2"/>
    <property type="match status" value="1"/>
</dbReference>
<comment type="similarity">
    <text evidence="2">Belongs to the class-I pyridoxal-phosphate-dependent aminotransferase family.</text>
</comment>
<sequence>MSPPTQANGHGPLADGHEDKIDWDYFISDSGRKWTPSASQYNLPPLLPLPWAPTLSYRRRKSADPSSLHLFPTFDSRPPWRTKIHFSCSPSLGFRRDSPSTVRGLFHREEIPGMISFLAGKPNPTTFPFSSISVMLKPIVPTAEPETLVVEGENLNESLQYGPTAGLKKLVNWLEDLQVMKHSRKKDGSWGVSIGSGSQDLINKAFHSLVNEGDTVLVETPLYSGTIGLLQPMSCDLVEIPTDAQGINTPVLEDMLANWATLHPNKRFPKIIYTIPTGSNPTGCSSPLERRVHLLKLARQYNLLILEDDAYHYLVFDVTNQPPSYFDLEAQNGGQTGRVLRFDSLSKIISSGMRLGFVSGAKELLRIIDLNTANTNLQPASTTQSIVLVLLERWGHQGFIEHTRRVSAFYKEKRDMFEKAARKHLGGLADWVTPDAGMFVSGWAPFHKGEASVPLADRLVNAVPPQLYLNLHLTSNESSGDSNELISKKALEKGVLAVPGVGFSPSGSISSSVRVSFSLATEEDADKGFARLAEAVREARAAARVVDE</sequence>
<dbReference type="EMBL" id="FMWP01000014">
    <property type="protein sequence ID" value="SCZ90280.1"/>
    <property type="molecule type" value="Genomic_DNA"/>
</dbReference>
<evidence type="ECO:0000256" key="3">
    <source>
        <dbReference type="ARBA" id="ARBA00022576"/>
    </source>
</evidence>
<reference evidence="8" key="1">
    <citation type="submission" date="2016-10" db="EMBL/GenBank/DDBJ databases">
        <authorList>
            <person name="Jeantristanb JTB J.-T."/>
            <person name="Ricardo R."/>
        </authorList>
    </citation>
    <scope>NUCLEOTIDE SEQUENCE [LARGE SCALE GENOMIC DNA]</scope>
</reference>
<evidence type="ECO:0000259" key="6">
    <source>
        <dbReference type="Pfam" id="PF00155"/>
    </source>
</evidence>
<comment type="cofactor">
    <cofactor evidence="1">
        <name>pyridoxal 5'-phosphate</name>
        <dbReference type="ChEBI" id="CHEBI:597326"/>
    </cofactor>
</comment>
<dbReference type="SUPFAM" id="SSF53383">
    <property type="entry name" value="PLP-dependent transferases"/>
    <property type="match status" value="1"/>
</dbReference>
<dbReference type="InterPro" id="IPR015421">
    <property type="entry name" value="PyrdxlP-dep_Trfase_major"/>
</dbReference>
<dbReference type="PANTHER" id="PTHR42790:SF19">
    <property type="entry name" value="KYNURENINE_ALPHA-AMINOADIPATE AMINOTRANSFERASE, MITOCHONDRIAL"/>
    <property type="match status" value="1"/>
</dbReference>
<keyword evidence="4" id="KW-0808">Transferase</keyword>
<dbReference type="InterPro" id="IPR015424">
    <property type="entry name" value="PyrdxlP-dep_Trfase"/>
</dbReference>
<evidence type="ECO:0000256" key="1">
    <source>
        <dbReference type="ARBA" id="ARBA00001933"/>
    </source>
</evidence>
<dbReference type="CDD" id="cd00609">
    <property type="entry name" value="AAT_like"/>
    <property type="match status" value="1"/>
</dbReference>
<evidence type="ECO:0000256" key="2">
    <source>
        <dbReference type="ARBA" id="ARBA00007441"/>
    </source>
</evidence>
<dbReference type="Gene3D" id="3.40.640.10">
    <property type="entry name" value="Type I PLP-dependent aspartate aminotransferase-like (Major domain)"/>
    <property type="match status" value="1"/>
</dbReference>
<dbReference type="AlphaFoldDB" id="A0A2X0M8F5"/>
<proteinExistence type="inferred from homology"/>
<name>A0A2X0M8F5_9BASI</name>
<gene>
    <name evidence="7" type="ORF">BZ3500_MVSOF-1268-A1-R1_CHR1-3G01890</name>
</gene>
<evidence type="ECO:0000256" key="4">
    <source>
        <dbReference type="ARBA" id="ARBA00022679"/>
    </source>
</evidence>
<dbReference type="PANTHER" id="PTHR42790">
    <property type="entry name" value="AMINOTRANSFERASE"/>
    <property type="match status" value="1"/>
</dbReference>
<feature type="domain" description="Aminotransferase class I/classII large" evidence="6">
    <location>
        <begin position="158"/>
        <end position="530"/>
    </location>
</feature>
<keyword evidence="5" id="KW-0663">Pyridoxal phosphate</keyword>
<dbReference type="InterPro" id="IPR050859">
    <property type="entry name" value="Class-I_PLP-dep_aminotransf"/>
</dbReference>
<dbReference type="Proteomes" id="UP000249723">
    <property type="component" value="Unassembled WGS sequence"/>
</dbReference>
<keyword evidence="8" id="KW-1185">Reference proteome</keyword>
<evidence type="ECO:0000256" key="5">
    <source>
        <dbReference type="ARBA" id="ARBA00022898"/>
    </source>
</evidence>
<protein>
    <submittedName>
        <fullName evidence="7">BZ3500_MvSof-1268-A1-R1_Chr1-3g01890 protein</fullName>
    </submittedName>
</protein>
<dbReference type="GO" id="GO:1901605">
    <property type="term" value="P:alpha-amino acid metabolic process"/>
    <property type="evidence" value="ECO:0007669"/>
    <property type="project" value="TreeGrafter"/>
</dbReference>
<organism evidence="7 8">
    <name type="scientific">Microbotryum saponariae</name>
    <dbReference type="NCBI Taxonomy" id="289078"/>
    <lineage>
        <taxon>Eukaryota</taxon>
        <taxon>Fungi</taxon>
        <taxon>Dikarya</taxon>
        <taxon>Basidiomycota</taxon>
        <taxon>Pucciniomycotina</taxon>
        <taxon>Microbotryomycetes</taxon>
        <taxon>Microbotryales</taxon>
        <taxon>Microbotryaceae</taxon>
        <taxon>Microbotryum</taxon>
    </lineage>
</organism>
<accession>A0A2X0M8F5</accession>
<dbReference type="GO" id="GO:0030170">
    <property type="term" value="F:pyridoxal phosphate binding"/>
    <property type="evidence" value="ECO:0007669"/>
    <property type="project" value="InterPro"/>
</dbReference>
<dbReference type="STRING" id="289078.A0A2X0M8F5"/>
<dbReference type="GO" id="GO:0008483">
    <property type="term" value="F:transaminase activity"/>
    <property type="evidence" value="ECO:0007669"/>
    <property type="project" value="UniProtKB-KW"/>
</dbReference>
<dbReference type="InterPro" id="IPR004839">
    <property type="entry name" value="Aminotransferase_I/II_large"/>
</dbReference>